<comment type="caution">
    <text evidence="10">The sequence shown here is derived from an EMBL/GenBank/DDBJ whole genome shotgun (WGS) entry which is preliminary data.</text>
</comment>
<evidence type="ECO:0000256" key="4">
    <source>
        <dbReference type="ARBA" id="ARBA00022723"/>
    </source>
</evidence>
<dbReference type="SUPFAM" id="SSF53927">
    <property type="entry name" value="Cytidine deaminase-like"/>
    <property type="match status" value="1"/>
</dbReference>
<dbReference type="PROSITE" id="PS51747">
    <property type="entry name" value="CYT_DCMP_DEAMINASES_2"/>
    <property type="match status" value="1"/>
</dbReference>
<dbReference type="InterPro" id="IPR016193">
    <property type="entry name" value="Cytidine_deaminase-like"/>
</dbReference>
<feature type="active site" description="Proton donor" evidence="8">
    <location>
        <position position="55"/>
    </location>
</feature>
<dbReference type="InterPro" id="IPR016192">
    <property type="entry name" value="APOBEC/CMP_deaminase_Zn-bd"/>
</dbReference>
<dbReference type="CDD" id="cd01285">
    <property type="entry name" value="nucleoside_deaminase"/>
    <property type="match status" value="1"/>
</dbReference>
<feature type="binding site" evidence="8">
    <location>
        <position position="53"/>
    </location>
    <ligand>
        <name>Zn(2+)</name>
        <dbReference type="ChEBI" id="CHEBI:29105"/>
        <note>catalytic</note>
    </ligand>
</feature>
<evidence type="ECO:0000256" key="8">
    <source>
        <dbReference type="HAMAP-Rule" id="MF_00972"/>
    </source>
</evidence>
<evidence type="ECO:0000259" key="9">
    <source>
        <dbReference type="PROSITE" id="PS51747"/>
    </source>
</evidence>
<dbReference type="PANTHER" id="PTHR11079:SF202">
    <property type="entry name" value="TRNA-SPECIFIC ADENOSINE DEAMINASE"/>
    <property type="match status" value="1"/>
</dbReference>
<dbReference type="RefSeq" id="WP_194864517.1">
    <property type="nucleotide sequence ID" value="NZ_ARXX01000013.1"/>
</dbReference>
<dbReference type="PANTHER" id="PTHR11079">
    <property type="entry name" value="CYTOSINE DEAMINASE FAMILY MEMBER"/>
    <property type="match status" value="1"/>
</dbReference>
<dbReference type="EC" id="3.5.4.33" evidence="8"/>
<dbReference type="EMBL" id="ARXX01000013">
    <property type="protein sequence ID" value="MBF5055892.1"/>
    <property type="molecule type" value="Genomic_DNA"/>
</dbReference>
<reference evidence="10 11" key="1">
    <citation type="submission" date="2012-09" db="EMBL/GenBank/DDBJ databases">
        <title>Genome Sequence of alkane-degrading Bacterium Alcanivorax sp. 521-1.</title>
        <authorList>
            <person name="Lai Q."/>
            <person name="Shao Z."/>
        </authorList>
    </citation>
    <scope>NUCLEOTIDE SEQUENCE [LARGE SCALE GENOMIC DNA]</scope>
    <source>
        <strain evidence="10 11">521-1</strain>
    </source>
</reference>
<evidence type="ECO:0000256" key="3">
    <source>
        <dbReference type="ARBA" id="ARBA00022694"/>
    </source>
</evidence>
<evidence type="ECO:0000313" key="10">
    <source>
        <dbReference type="EMBL" id="MBF5055892.1"/>
    </source>
</evidence>
<dbReference type="HAMAP" id="MF_00972">
    <property type="entry name" value="tRNA_aden_deaminase"/>
    <property type="match status" value="1"/>
</dbReference>
<organism evidence="10 11">
    <name type="scientific">Alloalcanivorax profundimaris</name>
    <dbReference type="NCBI Taxonomy" id="2735259"/>
    <lineage>
        <taxon>Bacteria</taxon>
        <taxon>Pseudomonadati</taxon>
        <taxon>Pseudomonadota</taxon>
        <taxon>Gammaproteobacteria</taxon>
        <taxon>Oceanospirillales</taxon>
        <taxon>Alcanivoracaceae</taxon>
        <taxon>Alloalcanivorax</taxon>
    </lineage>
</organism>
<keyword evidence="11" id="KW-1185">Reference proteome</keyword>
<feature type="binding site" evidence="8">
    <location>
        <position position="86"/>
    </location>
    <ligand>
        <name>Zn(2+)</name>
        <dbReference type="ChEBI" id="CHEBI:29105"/>
        <note>catalytic</note>
    </ligand>
</feature>
<gene>
    <name evidence="8" type="primary">tadA</name>
    <name evidence="10" type="ORF">Y5W_01186</name>
</gene>
<sequence>MGDDEYWMDRALALAERAGAEGEVPVGALVVRDGEVLGEGWNRPIGAHDPTGHAEVNALRDAAARQGNYRLPGATLYVTIEPCTMCFGALMHARIARLVYGAREPRAGVCESQLGLPERTFYNHRVEVLGGVEAERAARLLRDFFRQKRSRGADRG</sequence>
<evidence type="ECO:0000256" key="1">
    <source>
        <dbReference type="ARBA" id="ARBA00010669"/>
    </source>
</evidence>
<comment type="function">
    <text evidence="8">Catalyzes the deamination of adenosine to inosine at the wobble position 34 of tRNA(Arg2).</text>
</comment>
<feature type="binding site" evidence="8">
    <location>
        <position position="83"/>
    </location>
    <ligand>
        <name>Zn(2+)</name>
        <dbReference type="ChEBI" id="CHEBI:29105"/>
        <note>catalytic</note>
    </ligand>
</feature>
<dbReference type="Proteomes" id="UP000662703">
    <property type="component" value="Unassembled WGS sequence"/>
</dbReference>
<keyword evidence="5 8" id="KW-0378">Hydrolase</keyword>
<feature type="domain" description="CMP/dCMP-type deaminase" evidence="9">
    <location>
        <begin position="2"/>
        <end position="112"/>
    </location>
</feature>
<evidence type="ECO:0000256" key="5">
    <source>
        <dbReference type="ARBA" id="ARBA00022801"/>
    </source>
</evidence>
<evidence type="ECO:0000313" key="11">
    <source>
        <dbReference type="Proteomes" id="UP000662703"/>
    </source>
</evidence>
<dbReference type="Gene3D" id="3.40.140.10">
    <property type="entry name" value="Cytidine Deaminase, domain 2"/>
    <property type="match status" value="1"/>
</dbReference>
<comment type="catalytic activity">
    <reaction evidence="7 8">
        <text>adenosine(34) in tRNA + H2O + H(+) = inosine(34) in tRNA + NH4(+)</text>
        <dbReference type="Rhea" id="RHEA:43168"/>
        <dbReference type="Rhea" id="RHEA-COMP:10373"/>
        <dbReference type="Rhea" id="RHEA-COMP:10374"/>
        <dbReference type="ChEBI" id="CHEBI:15377"/>
        <dbReference type="ChEBI" id="CHEBI:15378"/>
        <dbReference type="ChEBI" id="CHEBI:28938"/>
        <dbReference type="ChEBI" id="CHEBI:74411"/>
        <dbReference type="ChEBI" id="CHEBI:82852"/>
        <dbReference type="EC" id="3.5.4.33"/>
    </reaction>
</comment>
<evidence type="ECO:0000256" key="6">
    <source>
        <dbReference type="ARBA" id="ARBA00022833"/>
    </source>
</evidence>
<comment type="similarity">
    <text evidence="1">Belongs to the cytidine and deoxycytidylate deaminase family. ADAT2 subfamily.</text>
</comment>
<keyword evidence="4 8" id="KW-0479">Metal-binding</keyword>
<proteinExistence type="inferred from homology"/>
<comment type="cofactor">
    <cofactor evidence="8">
        <name>Zn(2+)</name>
        <dbReference type="ChEBI" id="CHEBI:29105"/>
    </cofactor>
    <text evidence="8">Binds 1 zinc ion per subunit.</text>
</comment>
<dbReference type="Pfam" id="PF00383">
    <property type="entry name" value="dCMP_cyt_deam_1"/>
    <property type="match status" value="1"/>
</dbReference>
<comment type="subunit">
    <text evidence="2 8">Homodimer.</text>
</comment>
<accession>A0ABS0AP24</accession>
<dbReference type="PROSITE" id="PS00903">
    <property type="entry name" value="CYT_DCMP_DEAMINASES_1"/>
    <property type="match status" value="1"/>
</dbReference>
<dbReference type="NCBIfam" id="NF008113">
    <property type="entry name" value="PRK10860.1"/>
    <property type="match status" value="1"/>
</dbReference>
<keyword evidence="3 8" id="KW-0819">tRNA processing</keyword>
<keyword evidence="6 8" id="KW-0862">Zinc</keyword>
<dbReference type="InterPro" id="IPR028883">
    <property type="entry name" value="tRNA_aden_deaminase"/>
</dbReference>
<protein>
    <recommendedName>
        <fullName evidence="8">tRNA-specific adenosine deaminase</fullName>
        <ecNumber evidence="8">3.5.4.33</ecNumber>
    </recommendedName>
</protein>
<evidence type="ECO:0000256" key="7">
    <source>
        <dbReference type="ARBA" id="ARBA00048045"/>
    </source>
</evidence>
<name>A0ABS0AP24_9GAMM</name>
<evidence type="ECO:0000256" key="2">
    <source>
        <dbReference type="ARBA" id="ARBA00011738"/>
    </source>
</evidence>
<dbReference type="InterPro" id="IPR002125">
    <property type="entry name" value="CMP_dCMP_dom"/>
</dbReference>